<dbReference type="SUPFAM" id="SSF52833">
    <property type="entry name" value="Thioredoxin-like"/>
    <property type="match status" value="1"/>
</dbReference>
<comment type="caution">
    <text evidence="2">The sequence shown here is derived from an EMBL/GenBank/DDBJ whole genome shotgun (WGS) entry which is preliminary data.</text>
</comment>
<dbReference type="EMBL" id="RYZH01000015">
    <property type="protein sequence ID" value="RUL87940.1"/>
    <property type="molecule type" value="Genomic_DNA"/>
</dbReference>
<proteinExistence type="predicted"/>
<reference evidence="2 3" key="1">
    <citation type="submission" date="2018-12" db="EMBL/GenBank/DDBJ databases">
        <authorList>
            <person name="Toschakov S.V."/>
        </authorList>
    </citation>
    <scope>NUCLEOTIDE SEQUENCE [LARGE SCALE GENOMIC DNA]</scope>
    <source>
        <strain evidence="2 3">GM2012</strain>
    </source>
</reference>
<sequence>MTATTKRKVEIFTAGCPACEEAVSLVKSLACDSCDVEVLDMKQPDIAQRAERYGIRSVPAVVVGGKLARCCSRPAIDAEALRAEGLGQPARASLGI</sequence>
<evidence type="ECO:0000313" key="2">
    <source>
        <dbReference type="EMBL" id="RUL87940.1"/>
    </source>
</evidence>
<dbReference type="InterPro" id="IPR036249">
    <property type="entry name" value="Thioredoxin-like_sf"/>
</dbReference>
<dbReference type="Pfam" id="PF13192">
    <property type="entry name" value="Thioredoxin_3"/>
    <property type="match status" value="1"/>
</dbReference>
<dbReference type="RefSeq" id="WP_126725060.1">
    <property type="nucleotide sequence ID" value="NZ_RYZH01000015.1"/>
</dbReference>
<accession>A0A432MKZ2</accession>
<organism evidence="2 3">
    <name type="scientific">Tautonia sociabilis</name>
    <dbReference type="NCBI Taxonomy" id="2080755"/>
    <lineage>
        <taxon>Bacteria</taxon>
        <taxon>Pseudomonadati</taxon>
        <taxon>Planctomycetota</taxon>
        <taxon>Planctomycetia</taxon>
        <taxon>Isosphaerales</taxon>
        <taxon>Isosphaeraceae</taxon>
        <taxon>Tautonia</taxon>
    </lineage>
</organism>
<gene>
    <name evidence="2" type="ORF">TsocGM_09425</name>
</gene>
<feature type="domain" description="Thioredoxin-like fold" evidence="1">
    <location>
        <begin position="8"/>
        <end position="67"/>
    </location>
</feature>
<evidence type="ECO:0000259" key="1">
    <source>
        <dbReference type="Pfam" id="PF13192"/>
    </source>
</evidence>
<name>A0A432MKZ2_9BACT</name>
<dbReference type="OrthoDB" id="2080764at2"/>
<evidence type="ECO:0000313" key="3">
    <source>
        <dbReference type="Proteomes" id="UP000280296"/>
    </source>
</evidence>
<protein>
    <submittedName>
        <fullName evidence="2">Glutaredoxin</fullName>
    </submittedName>
</protein>
<reference evidence="2 3" key="2">
    <citation type="submission" date="2019-01" db="EMBL/GenBank/DDBJ databases">
        <title>Tautonia sociabilis, a novel thermotolerant planctomycete of Isosphaeraceae family, isolated from a 4000 m deep subterranean habitat.</title>
        <authorList>
            <person name="Kovaleva O.L."/>
            <person name="Elcheninov A.G."/>
            <person name="Van Heerden E."/>
            <person name="Toshchakov S.V."/>
            <person name="Novikov A."/>
            <person name="Bonch-Osmolovskaya E.A."/>
            <person name="Kublanov I.V."/>
        </authorList>
    </citation>
    <scope>NUCLEOTIDE SEQUENCE [LARGE SCALE GENOMIC DNA]</scope>
    <source>
        <strain evidence="2 3">GM2012</strain>
    </source>
</reference>
<dbReference type="InterPro" id="IPR012336">
    <property type="entry name" value="Thioredoxin-like_fold"/>
</dbReference>
<dbReference type="Proteomes" id="UP000280296">
    <property type="component" value="Unassembled WGS sequence"/>
</dbReference>
<dbReference type="Gene3D" id="3.40.30.10">
    <property type="entry name" value="Glutaredoxin"/>
    <property type="match status" value="1"/>
</dbReference>
<dbReference type="AlphaFoldDB" id="A0A432MKZ2"/>
<keyword evidence="3" id="KW-1185">Reference proteome</keyword>